<name>A0AAJ5EEQ4_9ENTE</name>
<dbReference type="SUPFAM" id="SSF142906">
    <property type="entry name" value="YjbR-like"/>
    <property type="match status" value="1"/>
</dbReference>
<evidence type="ECO:0000313" key="2">
    <source>
        <dbReference type="EMBL" id="TFZ40662.1"/>
    </source>
</evidence>
<dbReference type="GO" id="GO:0003677">
    <property type="term" value="F:DNA binding"/>
    <property type="evidence" value="ECO:0007669"/>
    <property type="project" value="UniProtKB-KW"/>
</dbReference>
<dbReference type="EMBL" id="CP038865">
    <property type="protein sequence ID" value="QCA29599.1"/>
    <property type="molecule type" value="Genomic_DNA"/>
</dbReference>
<organism evidence="2 4">
    <name type="scientific">Vagococcus xieshaowenii</name>
    <dbReference type="NCBI Taxonomy" id="2562451"/>
    <lineage>
        <taxon>Bacteria</taxon>
        <taxon>Bacillati</taxon>
        <taxon>Bacillota</taxon>
        <taxon>Bacilli</taxon>
        <taxon>Lactobacillales</taxon>
        <taxon>Enterococcaceae</taxon>
        <taxon>Vagococcus</taxon>
    </lineage>
</organism>
<evidence type="ECO:0000313" key="3">
    <source>
        <dbReference type="Proteomes" id="UP000296883"/>
    </source>
</evidence>
<gene>
    <name evidence="2" type="ORF">E4031_06655</name>
    <name evidence="1" type="ORF">E4Z98_05120</name>
</gene>
<sequence length="136" mass="16156">MQQRMDYLIRQVTHLPYAKVYLREDWNVYYFDIFGKMFGLMSPEATTTSSISLKNIPEQNEEWRELYPTIVTPGFHLNKKHWNTILLDQDEIADEVLGQLLTKSFELVCANLKKEQKEWISKRKHECTISINNEIS</sequence>
<dbReference type="Pfam" id="PF04237">
    <property type="entry name" value="YjbR"/>
    <property type="match status" value="1"/>
</dbReference>
<dbReference type="Gene3D" id="3.90.1150.30">
    <property type="match status" value="1"/>
</dbReference>
<dbReference type="AlphaFoldDB" id="A0AAJ5EEQ4"/>
<proteinExistence type="predicted"/>
<dbReference type="InterPro" id="IPR007351">
    <property type="entry name" value="YjbR"/>
</dbReference>
<keyword evidence="2" id="KW-0238">DNA-binding</keyword>
<evidence type="ECO:0000313" key="4">
    <source>
        <dbReference type="Proteomes" id="UP000297725"/>
    </source>
</evidence>
<dbReference type="Proteomes" id="UP000296883">
    <property type="component" value="Chromosome"/>
</dbReference>
<evidence type="ECO:0000313" key="1">
    <source>
        <dbReference type="EMBL" id="QCA29599.1"/>
    </source>
</evidence>
<dbReference type="PANTHER" id="PTHR35145:SF1">
    <property type="entry name" value="CYTOPLASMIC PROTEIN"/>
    <property type="match status" value="1"/>
</dbReference>
<dbReference type="InterPro" id="IPR038056">
    <property type="entry name" value="YjbR-like_sf"/>
</dbReference>
<dbReference type="Proteomes" id="UP000297725">
    <property type="component" value="Unassembled WGS sequence"/>
</dbReference>
<dbReference type="EMBL" id="SRHU01000024">
    <property type="protein sequence ID" value="TFZ40662.1"/>
    <property type="molecule type" value="Genomic_DNA"/>
</dbReference>
<accession>A0AAJ5EEQ4</accession>
<reference evidence="1 3" key="2">
    <citation type="journal article" date="2020" name="Int. J. Syst. Evol. Microbiol.">
        <title>Vagococcus xieshaowenii sp. nov., isolated from snow finch (Montifringilla taczanowskii) cloacal content.</title>
        <authorList>
            <person name="Ge Y."/>
            <person name="Yang J."/>
            <person name="Lai X.H."/>
            <person name="Zhang G."/>
            <person name="Jin D."/>
            <person name="Lu S."/>
            <person name="Wang B."/>
            <person name="Huang Y."/>
            <person name="Huang Y."/>
            <person name="Ren Z."/>
            <person name="Zhang X."/>
            <person name="Xu J."/>
        </authorList>
    </citation>
    <scope>NUCLEOTIDE SEQUENCE [LARGE SCALE GENOMIC DNA]</scope>
    <source>
        <strain evidence="3">personal::cf-49</strain>
        <strain evidence="1">Personal::cf-49</strain>
    </source>
</reference>
<dbReference type="PANTHER" id="PTHR35145">
    <property type="entry name" value="CYTOPLASMIC PROTEIN-RELATED"/>
    <property type="match status" value="1"/>
</dbReference>
<protein>
    <submittedName>
        <fullName evidence="2">MmcQ/YjbR family DNA-binding protein</fullName>
    </submittedName>
</protein>
<dbReference type="InterPro" id="IPR058532">
    <property type="entry name" value="YjbR/MT2646/Rv2570-like"/>
</dbReference>
<reference evidence="2 4" key="1">
    <citation type="submission" date="2019-03" db="EMBL/GenBank/DDBJ databases">
        <title>Vagococcus sp. was isolated fron gut of Carduelis flavirostris.</title>
        <authorList>
            <person name="Ge Y."/>
        </authorList>
    </citation>
    <scope>NUCLEOTIDE SEQUENCE [LARGE SCALE GENOMIC DNA]</scope>
    <source>
        <strain evidence="2 4">CF-210</strain>
    </source>
</reference>
<keyword evidence="3" id="KW-1185">Reference proteome</keyword>